<comment type="caution">
    <text evidence="9">The sequence shown here is derived from an EMBL/GenBank/DDBJ whole genome shotgun (WGS) entry which is preliminary data.</text>
</comment>
<evidence type="ECO:0000313" key="10">
    <source>
        <dbReference type="Proteomes" id="UP000256269"/>
    </source>
</evidence>
<evidence type="ECO:0000256" key="3">
    <source>
        <dbReference type="ARBA" id="ARBA00022692"/>
    </source>
</evidence>
<name>A0A3E0HR58_9PSEU</name>
<dbReference type="RefSeq" id="WP_147328512.1">
    <property type="nucleotide sequence ID" value="NZ_CP144375.1"/>
</dbReference>
<dbReference type="Pfam" id="PF00999">
    <property type="entry name" value="Na_H_Exchanger"/>
    <property type="match status" value="1"/>
</dbReference>
<evidence type="ECO:0000313" key="9">
    <source>
        <dbReference type="EMBL" id="REH48475.1"/>
    </source>
</evidence>
<evidence type="ECO:0000256" key="5">
    <source>
        <dbReference type="ARBA" id="ARBA00023065"/>
    </source>
</evidence>
<keyword evidence="6 7" id="KW-0472">Membrane</keyword>
<reference evidence="9 10" key="1">
    <citation type="submission" date="2018-08" db="EMBL/GenBank/DDBJ databases">
        <title>Genomic Encyclopedia of Archaeal and Bacterial Type Strains, Phase II (KMG-II): from individual species to whole genera.</title>
        <authorList>
            <person name="Goeker M."/>
        </authorList>
    </citation>
    <scope>NUCLEOTIDE SEQUENCE [LARGE SCALE GENOMIC DNA]</scope>
    <source>
        <strain evidence="9 10">DSM 45791</strain>
    </source>
</reference>
<sequence length="421" mass="42738">MQVAALAAHVAAVVAVIWLVAMGGRALARLLRQPEVIGEVLAGLLVGPVMLWLVGGREMGQLLPGPVLGVVQQVSNAGLALFLVSVVYHVPGEKRRHRMGWVVAGALIPALLCGIGLAGWLLLDGNTVVVGGARPGALVVFLAAGLAVTAVPVLARILTDKGLTDTVEGRLALRAAIVIDSAGWLLATVAIGLQSGTVAGVIHSVVVLVCGVLAALVFRVLLRSAPARALSARRQVVMAVLLGGLALASSAVMQQLGLTGILGAALVGLAVPTDGDGPWPAVVAKVGSVGRHLVPLFFVITGVSVLTRGFVAPAWPVLVVAVLLGVLGKIGGGYLGARLSGHTPMLALRIGALVNTRGLTELVVLQVGVASGILSPPLFLALLVMALATTAMTGPLLTLLDRWQARAVTVPAAVELGNDAR</sequence>
<keyword evidence="3 7" id="KW-0812">Transmembrane</keyword>
<evidence type="ECO:0000259" key="8">
    <source>
        <dbReference type="Pfam" id="PF00999"/>
    </source>
</evidence>
<feature type="transmembrane region" description="Helical" evidence="7">
    <location>
        <begin position="67"/>
        <end position="88"/>
    </location>
</feature>
<feature type="transmembrane region" description="Helical" evidence="7">
    <location>
        <begin position="318"/>
        <end position="337"/>
    </location>
</feature>
<keyword evidence="10" id="KW-1185">Reference proteome</keyword>
<feature type="transmembrane region" description="Helical" evidence="7">
    <location>
        <begin position="239"/>
        <end position="272"/>
    </location>
</feature>
<dbReference type="InterPro" id="IPR050794">
    <property type="entry name" value="CPA2_transporter"/>
</dbReference>
<feature type="transmembrane region" description="Helical" evidence="7">
    <location>
        <begin position="292"/>
        <end position="311"/>
    </location>
</feature>
<accession>A0A3E0HR58</accession>
<keyword evidence="2" id="KW-0813">Transport</keyword>
<feature type="transmembrane region" description="Helical" evidence="7">
    <location>
        <begin position="6"/>
        <end position="24"/>
    </location>
</feature>
<dbReference type="GO" id="GO:0015297">
    <property type="term" value="F:antiporter activity"/>
    <property type="evidence" value="ECO:0007669"/>
    <property type="project" value="InterPro"/>
</dbReference>
<dbReference type="OrthoDB" id="9793589at2"/>
<evidence type="ECO:0000256" key="1">
    <source>
        <dbReference type="ARBA" id="ARBA00004141"/>
    </source>
</evidence>
<evidence type="ECO:0000256" key="2">
    <source>
        <dbReference type="ARBA" id="ARBA00022448"/>
    </source>
</evidence>
<proteinExistence type="predicted"/>
<feature type="domain" description="Cation/H+ exchanger transmembrane" evidence="8">
    <location>
        <begin position="21"/>
        <end position="397"/>
    </location>
</feature>
<keyword evidence="5" id="KW-0406">Ion transport</keyword>
<evidence type="ECO:0000256" key="7">
    <source>
        <dbReference type="SAM" id="Phobius"/>
    </source>
</evidence>
<protein>
    <submittedName>
        <fullName evidence="9">Kef-type K+ transport system membrane component KefB</fullName>
    </submittedName>
</protein>
<feature type="transmembrane region" description="Helical" evidence="7">
    <location>
        <begin position="171"/>
        <end position="192"/>
    </location>
</feature>
<feature type="transmembrane region" description="Helical" evidence="7">
    <location>
        <begin position="378"/>
        <end position="400"/>
    </location>
</feature>
<evidence type="ECO:0000256" key="6">
    <source>
        <dbReference type="ARBA" id="ARBA00023136"/>
    </source>
</evidence>
<dbReference type="EMBL" id="QUNO01000005">
    <property type="protein sequence ID" value="REH48475.1"/>
    <property type="molecule type" value="Genomic_DNA"/>
</dbReference>
<dbReference type="GO" id="GO:0016020">
    <property type="term" value="C:membrane"/>
    <property type="evidence" value="ECO:0007669"/>
    <property type="project" value="UniProtKB-SubCell"/>
</dbReference>
<keyword evidence="4 7" id="KW-1133">Transmembrane helix</keyword>
<feature type="transmembrane region" description="Helical" evidence="7">
    <location>
        <begin position="198"/>
        <end position="218"/>
    </location>
</feature>
<dbReference type="Gene3D" id="1.20.1530.20">
    <property type="match status" value="1"/>
</dbReference>
<gene>
    <name evidence="9" type="ORF">BCF44_105334</name>
</gene>
<dbReference type="InterPro" id="IPR006153">
    <property type="entry name" value="Cation/H_exchanger_TM"/>
</dbReference>
<comment type="subcellular location">
    <subcellularLocation>
        <location evidence="1">Membrane</location>
        <topology evidence="1">Multi-pass membrane protein</topology>
    </subcellularLocation>
</comment>
<feature type="transmembrane region" description="Helical" evidence="7">
    <location>
        <begin position="135"/>
        <end position="159"/>
    </location>
</feature>
<dbReference type="PANTHER" id="PTHR32468">
    <property type="entry name" value="CATION/H + ANTIPORTER"/>
    <property type="match status" value="1"/>
</dbReference>
<dbReference type="AlphaFoldDB" id="A0A3E0HR58"/>
<organism evidence="9 10">
    <name type="scientific">Kutzneria buriramensis</name>
    <dbReference type="NCBI Taxonomy" id="1045776"/>
    <lineage>
        <taxon>Bacteria</taxon>
        <taxon>Bacillati</taxon>
        <taxon>Actinomycetota</taxon>
        <taxon>Actinomycetes</taxon>
        <taxon>Pseudonocardiales</taxon>
        <taxon>Pseudonocardiaceae</taxon>
        <taxon>Kutzneria</taxon>
    </lineage>
</organism>
<feature type="transmembrane region" description="Helical" evidence="7">
    <location>
        <begin position="36"/>
        <end position="55"/>
    </location>
</feature>
<dbReference type="Proteomes" id="UP000256269">
    <property type="component" value="Unassembled WGS sequence"/>
</dbReference>
<evidence type="ECO:0000256" key="4">
    <source>
        <dbReference type="ARBA" id="ARBA00022989"/>
    </source>
</evidence>
<dbReference type="PANTHER" id="PTHR32468:SF0">
    <property type="entry name" value="K(+)_H(+) ANTIPORTER 1"/>
    <property type="match status" value="1"/>
</dbReference>
<dbReference type="InterPro" id="IPR038770">
    <property type="entry name" value="Na+/solute_symporter_sf"/>
</dbReference>
<dbReference type="GO" id="GO:1902600">
    <property type="term" value="P:proton transmembrane transport"/>
    <property type="evidence" value="ECO:0007669"/>
    <property type="project" value="InterPro"/>
</dbReference>
<feature type="transmembrane region" description="Helical" evidence="7">
    <location>
        <begin position="100"/>
        <end position="123"/>
    </location>
</feature>